<name>A0A0V0R3R1_PSEPJ</name>
<evidence type="ECO:0000256" key="2">
    <source>
        <dbReference type="ARBA" id="ARBA00022771"/>
    </source>
</evidence>
<keyword evidence="7" id="KW-1185">Reference proteome</keyword>
<dbReference type="EMBL" id="LDAU01000054">
    <property type="protein sequence ID" value="KRX09115.1"/>
    <property type="molecule type" value="Genomic_DNA"/>
</dbReference>
<dbReference type="Gene3D" id="3.10.20.90">
    <property type="entry name" value="Phosphatidylinositol 3-kinase Catalytic Subunit, Chain A, domain 1"/>
    <property type="match status" value="1"/>
</dbReference>
<dbReference type="InterPro" id="IPR000433">
    <property type="entry name" value="Znf_ZZ"/>
</dbReference>
<dbReference type="InterPro" id="IPR043145">
    <property type="entry name" value="Znf_ZZ_sf"/>
</dbReference>
<accession>A0A0V0R3R1</accession>
<dbReference type="AlphaFoldDB" id="A0A0V0R3R1"/>
<keyword evidence="1" id="KW-0479">Metal-binding</keyword>
<dbReference type="SUPFAM" id="SSF57850">
    <property type="entry name" value="RING/U-box"/>
    <property type="match status" value="1"/>
</dbReference>
<evidence type="ECO:0000256" key="4">
    <source>
        <dbReference type="PROSITE-ProRule" id="PRU00228"/>
    </source>
</evidence>
<dbReference type="InterPro" id="IPR000270">
    <property type="entry name" value="PB1_dom"/>
</dbReference>
<gene>
    <name evidence="6" type="ORF">PPERSA_08831</name>
</gene>
<dbReference type="InParanoid" id="A0A0V0R3R1"/>
<evidence type="ECO:0000313" key="6">
    <source>
        <dbReference type="EMBL" id="KRX09115.1"/>
    </source>
</evidence>
<protein>
    <recommendedName>
        <fullName evidence="5">ZZ-type domain-containing protein</fullName>
    </recommendedName>
</protein>
<keyword evidence="3" id="KW-0862">Zinc</keyword>
<organism evidence="6 7">
    <name type="scientific">Pseudocohnilembus persalinus</name>
    <name type="common">Ciliate</name>
    <dbReference type="NCBI Taxonomy" id="266149"/>
    <lineage>
        <taxon>Eukaryota</taxon>
        <taxon>Sar</taxon>
        <taxon>Alveolata</taxon>
        <taxon>Ciliophora</taxon>
        <taxon>Intramacronucleata</taxon>
        <taxon>Oligohymenophorea</taxon>
        <taxon>Scuticociliatia</taxon>
        <taxon>Philasterida</taxon>
        <taxon>Pseudocohnilembidae</taxon>
        <taxon>Pseudocohnilembus</taxon>
    </lineage>
</organism>
<proteinExistence type="predicted"/>
<dbReference type="Gene3D" id="3.30.60.90">
    <property type="match status" value="1"/>
</dbReference>
<dbReference type="PROSITE" id="PS50135">
    <property type="entry name" value="ZF_ZZ_2"/>
    <property type="match status" value="1"/>
</dbReference>
<reference evidence="6 7" key="1">
    <citation type="journal article" date="2015" name="Sci. Rep.">
        <title>Genome of the facultative scuticociliatosis pathogen Pseudocohnilembus persalinus provides insight into its virulence through horizontal gene transfer.</title>
        <authorList>
            <person name="Xiong J."/>
            <person name="Wang G."/>
            <person name="Cheng J."/>
            <person name="Tian M."/>
            <person name="Pan X."/>
            <person name="Warren A."/>
            <person name="Jiang C."/>
            <person name="Yuan D."/>
            <person name="Miao W."/>
        </authorList>
    </citation>
    <scope>NUCLEOTIDE SEQUENCE [LARGE SCALE GENOMIC DNA]</scope>
    <source>
        <strain evidence="6">36N120E</strain>
    </source>
</reference>
<evidence type="ECO:0000313" key="7">
    <source>
        <dbReference type="Proteomes" id="UP000054937"/>
    </source>
</evidence>
<feature type="domain" description="ZZ-type" evidence="5">
    <location>
        <begin position="156"/>
        <end position="206"/>
    </location>
</feature>
<dbReference type="SMART" id="SM00291">
    <property type="entry name" value="ZnF_ZZ"/>
    <property type="match status" value="1"/>
</dbReference>
<evidence type="ECO:0000259" key="5">
    <source>
        <dbReference type="PROSITE" id="PS50135"/>
    </source>
</evidence>
<dbReference type="Pfam" id="PF00564">
    <property type="entry name" value="PB1"/>
    <property type="match status" value="1"/>
</dbReference>
<evidence type="ECO:0000256" key="1">
    <source>
        <dbReference type="ARBA" id="ARBA00022723"/>
    </source>
</evidence>
<sequence>MSLNKLEYQDKFYLIEKIPESFNELLQIFEKKINKKINPNEIELHYVDQDNDVITISNDLDLKVIDRNFSLTFKLENKKESPFFREILNQSRMGQKMQNKLLSKKSSELEEFSIIKGKQDLQQVQEQDDSFEIYEDEKSNQDDDLDDQFEFIMAIHENSKCDICQTSPIKGIRYKCSQCLNFDACDKCFEQKLHPHDFKQITIPQQIVNKINKSKLSNIDIVFPYLKDKETNQELKNLTLQELKVIRDRVDKIKEILGDEQEIKIIRICINTLNKTNEEAIPYSIELIMSDNNKINSKYPAEIQKMAKQLSDILEMRHEKLLEICKQFKDKGIQYICEKVFEDENILNQYPTVL</sequence>
<dbReference type="Pfam" id="PF00569">
    <property type="entry name" value="ZZ"/>
    <property type="match status" value="1"/>
</dbReference>
<dbReference type="InterPro" id="IPR052260">
    <property type="entry name" value="Autophagy_Rcpt_SigReg"/>
</dbReference>
<dbReference type="Proteomes" id="UP000054937">
    <property type="component" value="Unassembled WGS sequence"/>
</dbReference>
<evidence type="ECO:0000256" key="3">
    <source>
        <dbReference type="ARBA" id="ARBA00022833"/>
    </source>
</evidence>
<dbReference type="PANTHER" id="PTHR15090">
    <property type="entry name" value="SEQUESTOSOME 1-RELATED"/>
    <property type="match status" value="1"/>
</dbReference>
<comment type="caution">
    <text evidence="6">The sequence shown here is derived from an EMBL/GenBank/DDBJ whole genome shotgun (WGS) entry which is preliminary data.</text>
</comment>
<dbReference type="SUPFAM" id="SSF54277">
    <property type="entry name" value="CAD &amp; PB1 domains"/>
    <property type="match status" value="1"/>
</dbReference>
<dbReference type="OrthoDB" id="313562at2759"/>
<dbReference type="GO" id="GO:0008270">
    <property type="term" value="F:zinc ion binding"/>
    <property type="evidence" value="ECO:0007669"/>
    <property type="project" value="UniProtKB-KW"/>
</dbReference>
<keyword evidence="2 4" id="KW-0863">Zinc-finger</keyword>